<dbReference type="Gene3D" id="3.40.50.300">
    <property type="entry name" value="P-loop containing nucleotide triphosphate hydrolases"/>
    <property type="match status" value="1"/>
</dbReference>
<name>A0A6A5KBA2_9PLEO</name>
<evidence type="ECO:0000256" key="2">
    <source>
        <dbReference type="SAM" id="MobiDB-lite"/>
    </source>
</evidence>
<keyword evidence="1" id="KW-0175">Coiled coil</keyword>
<dbReference type="GO" id="GO:0005525">
    <property type="term" value="F:GTP binding"/>
    <property type="evidence" value="ECO:0007669"/>
    <property type="project" value="InterPro"/>
</dbReference>
<feature type="domain" description="G" evidence="3">
    <location>
        <begin position="18"/>
        <end position="87"/>
    </location>
</feature>
<dbReference type="InterPro" id="IPR027417">
    <property type="entry name" value="P-loop_NTPase"/>
</dbReference>
<dbReference type="EMBL" id="ML975299">
    <property type="protein sequence ID" value="KAF1834618.1"/>
    <property type="molecule type" value="Genomic_DNA"/>
</dbReference>
<reference evidence="4" key="1">
    <citation type="submission" date="2020-01" db="EMBL/GenBank/DDBJ databases">
        <authorList>
            <consortium name="DOE Joint Genome Institute"/>
            <person name="Haridas S."/>
            <person name="Albert R."/>
            <person name="Binder M."/>
            <person name="Bloem J."/>
            <person name="Labutti K."/>
            <person name="Salamov A."/>
            <person name="Andreopoulos B."/>
            <person name="Baker S.E."/>
            <person name="Barry K."/>
            <person name="Bills G."/>
            <person name="Bluhm B.H."/>
            <person name="Cannon C."/>
            <person name="Castanera R."/>
            <person name="Culley D.E."/>
            <person name="Daum C."/>
            <person name="Ezra D."/>
            <person name="Gonzalez J.B."/>
            <person name="Henrissat B."/>
            <person name="Kuo A."/>
            <person name="Liang C."/>
            <person name="Lipzen A."/>
            <person name="Lutzoni F."/>
            <person name="Magnuson J."/>
            <person name="Mondo S."/>
            <person name="Nolan M."/>
            <person name="Ohm R."/>
            <person name="Pangilinan J."/>
            <person name="Park H.-J."/>
            <person name="Ramirez L."/>
            <person name="Alfaro M."/>
            <person name="Sun H."/>
            <person name="Tritt A."/>
            <person name="Yoshinaga Y."/>
            <person name="Zwiers L.-H."/>
            <person name="Turgeon B.G."/>
            <person name="Goodwin S.B."/>
            <person name="Spatafora J.W."/>
            <person name="Crous P.W."/>
            <person name="Grigoriev I.V."/>
        </authorList>
    </citation>
    <scope>NUCLEOTIDE SEQUENCE</scope>
    <source>
        <strain evidence="4">P77</strain>
    </source>
</reference>
<dbReference type="AlphaFoldDB" id="A0A6A5KBA2"/>
<feature type="region of interest" description="Disordered" evidence="2">
    <location>
        <begin position="357"/>
        <end position="382"/>
    </location>
</feature>
<sequence length="437" mass="49354">MKSDYSLEPKPGAPWAFIAVMGVTGAGKSTFIQWASGDSDVEIGHDLKSCTSDITGYAFHFNGYNINLVDTPGFNDTHKSETEVLQDIAQWLKESYEGDTRLNGIIYLHSISNVRMEGSALRNLKMFRQLCGEKPLKNVILATTFWSEVAKEDALRREEQLRMVPEFWGDMLDHGSTMKRLVDQSSALEIVSLLIKKPQITLQIQQELVEDNRSLLDTAAGQAVNEELLRLERKHAEDLQRVQKQLQEAFKEHDEEMQQILNKQQQRLDLEIDRVRKQQEQLRYDRRAERRKADTEFEFRIQHMRDEYERRAIADREALLERMNFDQAVALVRANEGKIPVAEREALESKIAELSKALNEEQPMKRPGGGGGGAKEKAPRKKKGSSRYLFKALQVVLPVTTMALLGVPIFSPFGSGGGGFVERLFGGEDADADGGAS</sequence>
<protein>
    <recommendedName>
        <fullName evidence="3">G domain-containing protein</fullName>
    </recommendedName>
</protein>
<evidence type="ECO:0000256" key="1">
    <source>
        <dbReference type="SAM" id="Coils"/>
    </source>
</evidence>
<dbReference type="Proteomes" id="UP000800040">
    <property type="component" value="Unassembled WGS sequence"/>
</dbReference>
<accession>A0A6A5KBA2</accession>
<organism evidence="4 5">
    <name type="scientific">Decorospora gaudefroyi</name>
    <dbReference type="NCBI Taxonomy" id="184978"/>
    <lineage>
        <taxon>Eukaryota</taxon>
        <taxon>Fungi</taxon>
        <taxon>Dikarya</taxon>
        <taxon>Ascomycota</taxon>
        <taxon>Pezizomycotina</taxon>
        <taxon>Dothideomycetes</taxon>
        <taxon>Pleosporomycetidae</taxon>
        <taxon>Pleosporales</taxon>
        <taxon>Pleosporineae</taxon>
        <taxon>Pleosporaceae</taxon>
        <taxon>Decorospora</taxon>
    </lineage>
</organism>
<gene>
    <name evidence="4" type="ORF">BDW02DRAFT_497877</name>
</gene>
<feature type="coiled-coil region" evidence="1">
    <location>
        <begin position="225"/>
        <end position="281"/>
    </location>
</feature>
<dbReference type="InterPro" id="IPR006073">
    <property type="entry name" value="GTP-bd"/>
</dbReference>
<dbReference type="OrthoDB" id="8954335at2759"/>
<proteinExistence type="predicted"/>
<keyword evidence="5" id="KW-1185">Reference proteome</keyword>
<evidence type="ECO:0000313" key="4">
    <source>
        <dbReference type="EMBL" id="KAF1834618.1"/>
    </source>
</evidence>
<dbReference type="SUPFAM" id="SSF52540">
    <property type="entry name" value="P-loop containing nucleoside triphosphate hydrolases"/>
    <property type="match status" value="1"/>
</dbReference>
<evidence type="ECO:0000313" key="5">
    <source>
        <dbReference type="Proteomes" id="UP000800040"/>
    </source>
</evidence>
<evidence type="ECO:0000259" key="3">
    <source>
        <dbReference type="Pfam" id="PF01926"/>
    </source>
</evidence>
<dbReference type="Pfam" id="PF01926">
    <property type="entry name" value="MMR_HSR1"/>
    <property type="match status" value="1"/>
</dbReference>